<reference evidence="4 5" key="1">
    <citation type="journal article" date="2015" name="Biol. Direct">
        <title>Babela massiliensis, a representative of a widespread bacterial phylum with unusual adaptations to parasitism in amoebae.</title>
        <authorList>
            <person name="Pagnier I."/>
            <person name="Yutin N."/>
            <person name="Croce O."/>
            <person name="Makarova K.S."/>
            <person name="Wolf Y.I."/>
            <person name="Benamar S."/>
            <person name="Raoult D."/>
            <person name="Koonin E.V."/>
            <person name="La Scola B."/>
        </authorList>
    </citation>
    <scope>NUCLEOTIDE SEQUENCE [LARGE SCALE GENOMIC DNA]</scope>
    <source>
        <strain evidence="5">BABL1</strain>
    </source>
</reference>
<feature type="repeat" description="ANK" evidence="3">
    <location>
        <begin position="97"/>
        <end position="129"/>
    </location>
</feature>
<dbReference type="SMART" id="SM00248">
    <property type="entry name" value="ANK"/>
    <property type="match status" value="3"/>
</dbReference>
<protein>
    <submittedName>
        <fullName evidence="4">Ankyrin repeats containing protein</fullName>
    </submittedName>
</protein>
<dbReference type="RefSeq" id="WP_023792556.1">
    <property type="nucleotide sequence ID" value="NC_023003.1"/>
</dbReference>
<dbReference type="STRING" id="673862.BABL1_gene_193"/>
<accession>V6DGU6</accession>
<dbReference type="PROSITE" id="PS50297">
    <property type="entry name" value="ANK_REP_REGION"/>
    <property type="match status" value="2"/>
</dbReference>
<dbReference type="Pfam" id="PF12796">
    <property type="entry name" value="Ank_2"/>
    <property type="match status" value="1"/>
</dbReference>
<keyword evidence="2 3" id="KW-0040">ANK repeat</keyword>
<organism evidence="4 5">
    <name type="scientific">Candidatus Babela massiliensis</name>
    <dbReference type="NCBI Taxonomy" id="673862"/>
    <lineage>
        <taxon>Bacteria</taxon>
        <taxon>Candidatus Babelota</taxon>
        <taxon>Candidatus Babeliae</taxon>
        <taxon>Candidatus Babeliales</taxon>
        <taxon>Candidatus Babeliaceae</taxon>
        <taxon>Candidatus Babela</taxon>
    </lineage>
</organism>
<dbReference type="Proteomes" id="UP000018769">
    <property type="component" value="Chromosome I"/>
</dbReference>
<dbReference type="GO" id="GO:0004842">
    <property type="term" value="F:ubiquitin-protein transferase activity"/>
    <property type="evidence" value="ECO:0007669"/>
    <property type="project" value="TreeGrafter"/>
</dbReference>
<dbReference type="eggNOG" id="COG0666">
    <property type="taxonomic scope" value="Bacteria"/>
</dbReference>
<sequence>MNKILVLLLTISFMTQSMNISESNNIAKEKKSLTIVDAAYRNDIELFNKLFNENTDVNQKDKNGRTALHYAALHGSRELFHRLVICSNLDVNVQDEDGATPIRAAVCECAMQSVMALLQMGADPNIKDKTGVSAIDEAKQSGYDGMIFLFELFKKEE</sequence>
<keyword evidence="1" id="KW-0677">Repeat</keyword>
<gene>
    <name evidence="4" type="ORF">BABL1_gene_193</name>
</gene>
<evidence type="ECO:0000256" key="2">
    <source>
        <dbReference type="ARBA" id="ARBA00023043"/>
    </source>
</evidence>
<proteinExistence type="predicted"/>
<dbReference type="InterPro" id="IPR002110">
    <property type="entry name" value="Ankyrin_rpt"/>
</dbReference>
<dbReference type="PANTHER" id="PTHR24171">
    <property type="entry name" value="ANKYRIN REPEAT DOMAIN-CONTAINING PROTEIN 39-RELATED"/>
    <property type="match status" value="1"/>
</dbReference>
<dbReference type="PANTHER" id="PTHR24171:SF8">
    <property type="entry name" value="BRCA1-ASSOCIATED RING DOMAIN PROTEIN 1"/>
    <property type="match status" value="1"/>
</dbReference>
<dbReference type="Gene3D" id="1.25.40.20">
    <property type="entry name" value="Ankyrin repeat-containing domain"/>
    <property type="match status" value="2"/>
</dbReference>
<dbReference type="OrthoDB" id="198309at2"/>
<evidence type="ECO:0000313" key="5">
    <source>
        <dbReference type="Proteomes" id="UP000018769"/>
    </source>
</evidence>
<dbReference type="HOGENOM" id="CLU_1674681_0_0_7"/>
<evidence type="ECO:0000256" key="1">
    <source>
        <dbReference type="ARBA" id="ARBA00022737"/>
    </source>
</evidence>
<name>V6DGU6_9BACT</name>
<dbReference type="SUPFAM" id="SSF48403">
    <property type="entry name" value="Ankyrin repeat"/>
    <property type="match status" value="1"/>
</dbReference>
<dbReference type="EMBL" id="HG793133">
    <property type="protein sequence ID" value="CDK30822.1"/>
    <property type="molecule type" value="Genomic_DNA"/>
</dbReference>
<feature type="repeat" description="ANK" evidence="3">
    <location>
        <begin position="63"/>
        <end position="96"/>
    </location>
</feature>
<dbReference type="GO" id="GO:0085020">
    <property type="term" value="P:protein K6-linked ubiquitination"/>
    <property type="evidence" value="ECO:0007669"/>
    <property type="project" value="TreeGrafter"/>
</dbReference>
<dbReference type="PRINTS" id="PR01415">
    <property type="entry name" value="ANKYRIN"/>
</dbReference>
<dbReference type="PROSITE" id="PS50088">
    <property type="entry name" value="ANK_REPEAT"/>
    <property type="match status" value="2"/>
</dbReference>
<dbReference type="InterPro" id="IPR036770">
    <property type="entry name" value="Ankyrin_rpt-contain_sf"/>
</dbReference>
<evidence type="ECO:0000313" key="4">
    <source>
        <dbReference type="EMBL" id="CDK30822.1"/>
    </source>
</evidence>
<dbReference type="AlphaFoldDB" id="V6DGU6"/>
<evidence type="ECO:0000256" key="3">
    <source>
        <dbReference type="PROSITE-ProRule" id="PRU00023"/>
    </source>
</evidence>
<keyword evidence="5" id="KW-1185">Reference proteome</keyword>
<dbReference type="KEGG" id="dpb:BABL1_gene_193"/>